<dbReference type="GO" id="GO:0004519">
    <property type="term" value="F:endonuclease activity"/>
    <property type="evidence" value="ECO:0007669"/>
    <property type="project" value="InterPro"/>
</dbReference>
<dbReference type="InterPro" id="IPR018669">
    <property type="entry name" value="Toxin_HigB"/>
</dbReference>
<dbReference type="KEGG" id="smon:AWR27_06325"/>
<dbReference type="GO" id="GO:0110001">
    <property type="term" value="C:toxin-antitoxin complex"/>
    <property type="evidence" value="ECO:0007669"/>
    <property type="project" value="InterPro"/>
</dbReference>
<dbReference type="Proteomes" id="UP000187941">
    <property type="component" value="Chromosome"/>
</dbReference>
<dbReference type="AlphaFoldDB" id="A0A1P9WUA6"/>
<gene>
    <name evidence="1" type="ORF">AWR27_06325</name>
</gene>
<dbReference type="EMBL" id="CP014263">
    <property type="protein sequence ID" value="AQG78976.1"/>
    <property type="molecule type" value="Genomic_DNA"/>
</dbReference>
<evidence type="ECO:0000313" key="2">
    <source>
        <dbReference type="Proteomes" id="UP000187941"/>
    </source>
</evidence>
<reference evidence="1 2" key="1">
    <citation type="submission" date="2016-01" db="EMBL/GenBank/DDBJ databases">
        <authorList>
            <person name="Oliw E.H."/>
        </authorList>
    </citation>
    <scope>NUCLEOTIDE SEQUENCE [LARGE SCALE GENOMIC DNA]</scope>
    <source>
        <strain evidence="1 2">DY10</strain>
    </source>
</reference>
<keyword evidence="2" id="KW-1185">Reference proteome</keyword>
<sequence length="101" mass="11788">MVIIAKATLIRFTEKHPDVLVALMEWYDVVAAIDWANINHVRATFNTVDYVGNDRFIFNIRGNRYRLVVTILFSIRTVYIKFIGTHAEYDKIDAKTVEHKT</sequence>
<dbReference type="Pfam" id="PF09907">
    <property type="entry name" value="HigB_toxin"/>
    <property type="match status" value="1"/>
</dbReference>
<protein>
    <submittedName>
        <fullName evidence="1">Addiction module toxin RelE</fullName>
    </submittedName>
</protein>
<proteinExistence type="predicted"/>
<evidence type="ECO:0000313" key="1">
    <source>
        <dbReference type="EMBL" id="AQG78976.1"/>
    </source>
</evidence>
<accession>A0A1P9WUA6</accession>
<dbReference type="GO" id="GO:0003723">
    <property type="term" value="F:RNA binding"/>
    <property type="evidence" value="ECO:0007669"/>
    <property type="project" value="InterPro"/>
</dbReference>
<dbReference type="STRING" id="1178516.AWR27_06325"/>
<dbReference type="OrthoDB" id="9799912at2"/>
<name>A0A1P9WUA6_9BACT</name>
<organism evidence="1 2">
    <name type="scientific">Spirosoma montaniterrae</name>
    <dbReference type="NCBI Taxonomy" id="1178516"/>
    <lineage>
        <taxon>Bacteria</taxon>
        <taxon>Pseudomonadati</taxon>
        <taxon>Bacteroidota</taxon>
        <taxon>Cytophagia</taxon>
        <taxon>Cytophagales</taxon>
        <taxon>Cytophagaceae</taxon>
        <taxon>Spirosoma</taxon>
    </lineage>
</organism>